<dbReference type="Pfam" id="PF05649">
    <property type="entry name" value="Peptidase_M13_N"/>
    <property type="match status" value="1"/>
</dbReference>
<name>A0A8X7BZQ2_9ARAC</name>
<dbReference type="Pfam" id="PF01431">
    <property type="entry name" value="Peptidase_M13"/>
    <property type="match status" value="1"/>
</dbReference>
<protein>
    <submittedName>
        <fullName evidence="10">Endothelin-converting enzyme 2</fullName>
    </submittedName>
</protein>
<keyword evidence="11" id="KW-1185">Reference proteome</keyword>
<dbReference type="InterPro" id="IPR024079">
    <property type="entry name" value="MetalloPept_cat_dom_sf"/>
</dbReference>
<dbReference type="InterPro" id="IPR000718">
    <property type="entry name" value="Peptidase_M13"/>
</dbReference>
<dbReference type="EMBL" id="BMAV01007194">
    <property type="protein sequence ID" value="GFY49875.1"/>
    <property type="molecule type" value="Genomic_DNA"/>
</dbReference>
<feature type="domain" description="Peptidase M13 C-terminal" evidence="8">
    <location>
        <begin position="164"/>
        <end position="275"/>
    </location>
</feature>
<keyword evidence="3" id="KW-0645">Protease</keyword>
<comment type="cofactor">
    <cofactor evidence="1">
        <name>Zn(2+)</name>
        <dbReference type="ChEBI" id="CHEBI:29105"/>
    </cofactor>
</comment>
<dbReference type="Gene3D" id="1.10.1380.10">
    <property type="entry name" value="Neutral endopeptidase , domain2"/>
    <property type="match status" value="1"/>
</dbReference>
<keyword evidence="6" id="KW-0862">Zinc</keyword>
<accession>A0A8X7BZQ2</accession>
<dbReference type="PROSITE" id="PS51885">
    <property type="entry name" value="NEPRILYSIN"/>
    <property type="match status" value="1"/>
</dbReference>
<dbReference type="PANTHER" id="PTHR11733:SF167">
    <property type="entry name" value="FI17812P1-RELATED"/>
    <property type="match status" value="1"/>
</dbReference>
<dbReference type="GO" id="GO:0046872">
    <property type="term" value="F:metal ion binding"/>
    <property type="evidence" value="ECO:0007669"/>
    <property type="project" value="UniProtKB-KW"/>
</dbReference>
<dbReference type="PANTHER" id="PTHR11733">
    <property type="entry name" value="ZINC METALLOPROTEASE FAMILY M13 NEPRILYSIN-RELATED"/>
    <property type="match status" value="1"/>
</dbReference>
<dbReference type="Gene3D" id="3.40.390.10">
    <property type="entry name" value="Collagenase (Catalytic Domain)"/>
    <property type="match status" value="1"/>
</dbReference>
<dbReference type="InterPro" id="IPR042089">
    <property type="entry name" value="Peptidase_M13_dom_2"/>
</dbReference>
<sequence length="276" mass="31652">MDHNKIYEKITITDLQELMPFIHWTHYFDSAFKQVGRKISASEDVVIYAKEYFVKLTELVTKYLYNPQGRVTLINYAAWTVIRGKIRYLSKPFRDAKAGLNEAMFGSKDKDVRWETCVSVVDDGITFAVNAMFIRETFKGESQSILVLWDLLWAMNLLMLLMIQLNGKTTLGENLADCGGLKVAFQAYQKWVAENHKELPLPGVPLTHNQLFFLAYAHSECSVSTPEKLRFSALTDTHSAPKYRVIGPLSNSEDFAREFKCRSKSAMNPQPKCEIW</sequence>
<evidence type="ECO:0000256" key="7">
    <source>
        <dbReference type="ARBA" id="ARBA00023049"/>
    </source>
</evidence>
<dbReference type="GO" id="GO:0005886">
    <property type="term" value="C:plasma membrane"/>
    <property type="evidence" value="ECO:0007669"/>
    <property type="project" value="TreeGrafter"/>
</dbReference>
<evidence type="ECO:0000256" key="1">
    <source>
        <dbReference type="ARBA" id="ARBA00001947"/>
    </source>
</evidence>
<dbReference type="AlphaFoldDB" id="A0A8X7BZQ2"/>
<evidence type="ECO:0000259" key="9">
    <source>
        <dbReference type="Pfam" id="PF05649"/>
    </source>
</evidence>
<evidence type="ECO:0000259" key="8">
    <source>
        <dbReference type="Pfam" id="PF01431"/>
    </source>
</evidence>
<keyword evidence="4" id="KW-0479">Metal-binding</keyword>
<dbReference type="OrthoDB" id="6425975at2759"/>
<evidence type="ECO:0000256" key="5">
    <source>
        <dbReference type="ARBA" id="ARBA00022801"/>
    </source>
</evidence>
<evidence type="ECO:0000256" key="2">
    <source>
        <dbReference type="ARBA" id="ARBA00007357"/>
    </source>
</evidence>
<keyword evidence="5" id="KW-0378">Hydrolase</keyword>
<dbReference type="GO" id="GO:0016485">
    <property type="term" value="P:protein processing"/>
    <property type="evidence" value="ECO:0007669"/>
    <property type="project" value="TreeGrafter"/>
</dbReference>
<feature type="domain" description="Peptidase M13 N-terminal" evidence="9">
    <location>
        <begin position="2"/>
        <end position="143"/>
    </location>
</feature>
<evidence type="ECO:0000256" key="3">
    <source>
        <dbReference type="ARBA" id="ARBA00022670"/>
    </source>
</evidence>
<evidence type="ECO:0000313" key="11">
    <source>
        <dbReference type="Proteomes" id="UP000886998"/>
    </source>
</evidence>
<gene>
    <name evidence="10" type="primary">Ece2</name>
    <name evidence="10" type="ORF">TNIN_187501</name>
</gene>
<organism evidence="10 11">
    <name type="scientific">Trichonephila inaurata madagascariensis</name>
    <dbReference type="NCBI Taxonomy" id="2747483"/>
    <lineage>
        <taxon>Eukaryota</taxon>
        <taxon>Metazoa</taxon>
        <taxon>Ecdysozoa</taxon>
        <taxon>Arthropoda</taxon>
        <taxon>Chelicerata</taxon>
        <taxon>Arachnida</taxon>
        <taxon>Araneae</taxon>
        <taxon>Araneomorphae</taxon>
        <taxon>Entelegynae</taxon>
        <taxon>Araneoidea</taxon>
        <taxon>Nephilidae</taxon>
        <taxon>Trichonephila</taxon>
        <taxon>Trichonephila inaurata</taxon>
    </lineage>
</organism>
<evidence type="ECO:0000313" key="10">
    <source>
        <dbReference type="EMBL" id="GFY49875.1"/>
    </source>
</evidence>
<comment type="caution">
    <text evidence="10">The sequence shown here is derived from an EMBL/GenBank/DDBJ whole genome shotgun (WGS) entry which is preliminary data.</text>
</comment>
<dbReference type="InterPro" id="IPR008753">
    <property type="entry name" value="Peptidase_M13_N"/>
</dbReference>
<keyword evidence="7" id="KW-0482">Metalloprotease</keyword>
<evidence type="ECO:0000256" key="4">
    <source>
        <dbReference type="ARBA" id="ARBA00022723"/>
    </source>
</evidence>
<dbReference type="InterPro" id="IPR018497">
    <property type="entry name" value="Peptidase_M13_C"/>
</dbReference>
<dbReference type="Proteomes" id="UP000886998">
    <property type="component" value="Unassembled WGS sequence"/>
</dbReference>
<evidence type="ECO:0000256" key="6">
    <source>
        <dbReference type="ARBA" id="ARBA00022833"/>
    </source>
</evidence>
<dbReference type="GO" id="GO:0004222">
    <property type="term" value="F:metalloendopeptidase activity"/>
    <property type="evidence" value="ECO:0007669"/>
    <property type="project" value="InterPro"/>
</dbReference>
<proteinExistence type="inferred from homology"/>
<comment type="similarity">
    <text evidence="2">Belongs to the peptidase M13 family.</text>
</comment>
<dbReference type="SUPFAM" id="SSF55486">
    <property type="entry name" value="Metalloproteases ('zincins'), catalytic domain"/>
    <property type="match status" value="2"/>
</dbReference>
<reference evidence="10" key="1">
    <citation type="submission" date="2020-08" db="EMBL/GenBank/DDBJ databases">
        <title>Multicomponent nature underlies the extraordinary mechanical properties of spider dragline silk.</title>
        <authorList>
            <person name="Kono N."/>
            <person name="Nakamura H."/>
            <person name="Mori M."/>
            <person name="Yoshida Y."/>
            <person name="Ohtoshi R."/>
            <person name="Malay A.D."/>
            <person name="Moran D.A.P."/>
            <person name="Tomita M."/>
            <person name="Numata K."/>
            <person name="Arakawa K."/>
        </authorList>
    </citation>
    <scope>NUCLEOTIDE SEQUENCE</scope>
</reference>